<dbReference type="CDD" id="cd00200">
    <property type="entry name" value="WD40"/>
    <property type="match status" value="2"/>
</dbReference>
<dbReference type="PANTHER" id="PTHR19848:SF8">
    <property type="entry name" value="F-BOX AND WD REPEAT DOMAIN CONTAINING 7"/>
    <property type="match status" value="1"/>
</dbReference>
<dbReference type="PROSITE" id="PS50082">
    <property type="entry name" value="WD_REPEATS_2"/>
    <property type="match status" value="12"/>
</dbReference>
<reference evidence="6 7" key="1">
    <citation type="submission" date="2017-11" db="EMBL/GenBank/DDBJ databases">
        <title>Revised Sequence and Annotation of the Rhodobaca barguzinensis strain alga05 Genome.</title>
        <authorList>
            <person name="Kopejtka K."/>
            <person name="Tomasch J.M."/>
            <person name="Bunk B."/>
            <person name="Koblizek M."/>
        </authorList>
    </citation>
    <scope>NUCLEOTIDE SEQUENCE [LARGE SCALE GENOMIC DNA]</scope>
    <source>
        <strain evidence="7">alga05</strain>
    </source>
</reference>
<dbReference type="GO" id="GO:0007165">
    <property type="term" value="P:signal transduction"/>
    <property type="evidence" value="ECO:0007669"/>
    <property type="project" value="InterPro"/>
</dbReference>
<dbReference type="PROSITE" id="PS00678">
    <property type="entry name" value="WD_REPEATS_1"/>
    <property type="match status" value="3"/>
</dbReference>
<dbReference type="InterPro" id="IPR011047">
    <property type="entry name" value="Quinoprotein_ADH-like_sf"/>
</dbReference>
<sequence length="1446" mass="155173">MTRIFLSHSSQDNPCAFALAQWLRENGWQDVFLDRIPRQGIAAGEDWKARIHEAMDSSVAGIFLISRGWKDSTWCQTELTLAYSLNKLIFGVVVDDLPRNEIPELLKSNWQLVDLQRGRDHDTHIARYDDGTTDPTTLSRSGLANLKEGLHRARIAPEHFIWPPEDEPDRPPWRGLSPMEPEDAGIFFGREAQTGRALDAIRALRDSNPPRLLAIVGASGAGKSSFLRAGLIPRLRRDDRNYLPLPPIRPEAGALDAFAKSLAETAKQKAPRALGEIRRLVHAGAEGEPEALSQFLTELAQAHRLPAFDDQPPPVPTIILPIDQGEELFQSSGRAQGGPFLSLLSHLLHQDSPRFLALITIRSDSYEALQNAPQLSGLNHSALSLPAIAKGEYSRIITGPIDKLQSAGRKLAFDPAITDTMLAEFDKGLGRDALPLLAFTLDRLYRDYSGAAKITLDDYNAMGGIAGSIEAAVERALQIAARHQSASNDPLAQQTLLRRTMIPWFAGIAPETGTARRNVSARDQLPPETLPLVDALIDQRLLTSDGKVIEPAHEALLREWHALSGWLVADREKLTTLEALRRAAADWQAKGRRKDYLAHKAGRLEEAEQLAERPDLWQQLGPNDRAYVAACRAAVKRGVVLRRAVAAAFLVVAGSGVVATGYQARVASQQAAIAAERDQAAQLAETEARTQAEMAQRAESEARTQAELAQRAEVGARTQSAKAAQSQADALVTLALAQAETDPVSALKLVLGAWPEDEAGPFPSPSVSFRAVNLALANSRPSRLILGHRARVRIVGFSTDGSQIVSGGADGMLRQWDAATGAALGEKQMLGGVLAISSDSQRFVSGAWPGTLYLWEGITGTRLVRSLGGHTNTVTSVAFSPDGSLIVSGDLDGALRLWDGSTSTVLRRPQRGSEEVITSLAFSPDGSRIVTGGLGGSLQVCELSTGRPACQHEFRQTSQVSSIAFTPDGQRIVSGGSDGSLYIWDIATGMALIDPVIAHDDRINALAFSPDGRSVVSGGNDCSLRLWDVTTGRALGNPIRGSHGCRIQSVAFSPDGGRIVSACDEGTLYVWNVTTGSSLGEPLLGHSGAVRSVLFSPDGSRIVSGGDDTTLIFWDSITGAMLREPLRGHDSSVTSVALSPNGSRIVSASEDTTLRFWDGATGVPLGEPLRGHDRQIGTSGIPRGIRSVAFSPDGSQVVSGGDDSALRLWDGITGAALGDALLGHEVDIFFGVHSAVFSHDGSRIISAGADSTLRLWDTESRVAFDGPFLGHEGSILSVALSRDGSRLVSGDHRGELRVWRLAASLEEDWVHRPLREIGNEIRSVSIAPDNNRIVSAGESGMLQLWDATTGIMLGMPILGHESPVNSVAFSPDGSRIVSGGDDGTLRLWGNLPPGNILQVACRYLPHINGRPDTSTDGLAAEIGIEGLTLPEDCDTYDPPLPPEFRR</sequence>
<dbReference type="SUPFAM" id="SSF50998">
    <property type="entry name" value="Quinoprotein alcohol dehydrogenase-like"/>
    <property type="match status" value="1"/>
</dbReference>
<gene>
    <name evidence="6" type="ORF">BG454_01180</name>
</gene>
<feature type="repeat" description="WD" evidence="3">
    <location>
        <begin position="996"/>
        <end position="1037"/>
    </location>
</feature>
<dbReference type="KEGG" id="rbg:BG454_01180"/>
<evidence type="ECO:0000256" key="1">
    <source>
        <dbReference type="ARBA" id="ARBA00022574"/>
    </source>
</evidence>
<dbReference type="InterPro" id="IPR000157">
    <property type="entry name" value="TIR_dom"/>
</dbReference>
<dbReference type="InterPro" id="IPR036322">
    <property type="entry name" value="WD40_repeat_dom_sf"/>
</dbReference>
<feature type="repeat" description="WD" evidence="3">
    <location>
        <begin position="1357"/>
        <end position="1388"/>
    </location>
</feature>
<feature type="domain" description="TIR" evidence="4">
    <location>
        <begin position="4"/>
        <end position="123"/>
    </location>
</feature>
<dbReference type="OrthoDB" id="235631at2"/>
<dbReference type="InterPro" id="IPR020472">
    <property type="entry name" value="WD40_PAC1"/>
</dbReference>
<dbReference type="InterPro" id="IPR015943">
    <property type="entry name" value="WD40/YVTN_repeat-like_dom_sf"/>
</dbReference>
<dbReference type="InterPro" id="IPR001680">
    <property type="entry name" value="WD40_rpt"/>
</dbReference>
<dbReference type="PROSITE" id="PS50294">
    <property type="entry name" value="WD_REPEATS_REGION"/>
    <property type="match status" value="11"/>
</dbReference>
<keyword evidence="1 3" id="KW-0853">WD repeat</keyword>
<dbReference type="InterPro" id="IPR035897">
    <property type="entry name" value="Toll_tir_struct_dom_sf"/>
</dbReference>
<feature type="repeat" description="WD" evidence="3">
    <location>
        <begin position="1126"/>
        <end position="1158"/>
    </location>
</feature>
<dbReference type="PANTHER" id="PTHR19848">
    <property type="entry name" value="WD40 REPEAT PROTEIN"/>
    <property type="match status" value="1"/>
</dbReference>
<dbReference type="Pfam" id="PF20703">
    <property type="entry name" value="nSTAND1"/>
    <property type="match status" value="1"/>
</dbReference>
<feature type="repeat" description="WD" evidence="3">
    <location>
        <begin position="1314"/>
        <end position="1355"/>
    </location>
</feature>
<name>A0A2K8K5A0_9RHOB</name>
<evidence type="ECO:0000313" key="7">
    <source>
        <dbReference type="Proteomes" id="UP000228948"/>
    </source>
</evidence>
<dbReference type="SMART" id="SM00320">
    <property type="entry name" value="WD40"/>
    <property type="match status" value="14"/>
</dbReference>
<feature type="repeat" description="WD" evidence="3">
    <location>
        <begin position="785"/>
        <end position="826"/>
    </location>
</feature>
<feature type="repeat" description="WD" evidence="3">
    <location>
        <begin position="1232"/>
        <end position="1260"/>
    </location>
</feature>
<feature type="repeat" description="WD" evidence="3">
    <location>
        <begin position="953"/>
        <end position="994"/>
    </location>
</feature>
<feature type="domain" description="Novel STAND NTPase 1" evidence="5">
    <location>
        <begin position="172"/>
        <end position="594"/>
    </location>
</feature>
<dbReference type="SUPFAM" id="SSF52200">
    <property type="entry name" value="Toll/Interleukin receptor TIR domain"/>
    <property type="match status" value="1"/>
</dbReference>
<feature type="repeat" description="WD" evidence="3">
    <location>
        <begin position="1040"/>
        <end position="1081"/>
    </location>
</feature>
<dbReference type="InterPro" id="IPR049052">
    <property type="entry name" value="nSTAND1"/>
</dbReference>
<keyword evidence="7" id="KW-1185">Reference proteome</keyword>
<accession>A0A2K8K5A0</accession>
<evidence type="ECO:0000259" key="4">
    <source>
        <dbReference type="Pfam" id="PF13676"/>
    </source>
</evidence>
<dbReference type="Proteomes" id="UP000228948">
    <property type="component" value="Chromosome"/>
</dbReference>
<feature type="repeat" description="WD" evidence="3">
    <location>
        <begin position="867"/>
        <end position="908"/>
    </location>
</feature>
<feature type="repeat" description="WD" evidence="3">
    <location>
        <begin position="1268"/>
        <end position="1301"/>
    </location>
</feature>
<dbReference type="InterPro" id="IPR019775">
    <property type="entry name" value="WD40_repeat_CS"/>
</dbReference>
<dbReference type="Pfam" id="PF00400">
    <property type="entry name" value="WD40"/>
    <property type="match status" value="13"/>
</dbReference>
<proteinExistence type="predicted"/>
<protein>
    <submittedName>
        <fullName evidence="6">Uncharacterized protein</fullName>
    </submittedName>
</protein>
<dbReference type="Gene3D" id="2.130.10.10">
    <property type="entry name" value="YVTN repeat-like/Quinoprotein amine dehydrogenase"/>
    <property type="match status" value="4"/>
</dbReference>
<evidence type="ECO:0000313" key="6">
    <source>
        <dbReference type="EMBL" id="ATX64617.1"/>
    </source>
</evidence>
<dbReference type="RefSeq" id="WP_071480035.1">
    <property type="nucleotide sequence ID" value="NZ_CP024899.1"/>
</dbReference>
<evidence type="ECO:0000256" key="2">
    <source>
        <dbReference type="ARBA" id="ARBA00022737"/>
    </source>
</evidence>
<feature type="repeat" description="WD" evidence="3">
    <location>
        <begin position="1083"/>
        <end position="1124"/>
    </location>
</feature>
<dbReference type="EMBL" id="CP024899">
    <property type="protein sequence ID" value="ATX64617.1"/>
    <property type="molecule type" value="Genomic_DNA"/>
</dbReference>
<dbReference type="Gene3D" id="3.40.50.10140">
    <property type="entry name" value="Toll/interleukin-1 receptor homology (TIR) domain"/>
    <property type="match status" value="1"/>
</dbReference>
<organism evidence="6 7">
    <name type="scientific">Roseinatronobacter bogoriensis subsp. barguzinensis</name>
    <dbReference type="NCBI Taxonomy" id="441209"/>
    <lineage>
        <taxon>Bacteria</taxon>
        <taxon>Pseudomonadati</taxon>
        <taxon>Pseudomonadota</taxon>
        <taxon>Alphaproteobacteria</taxon>
        <taxon>Rhodobacterales</taxon>
        <taxon>Paracoccaceae</taxon>
        <taxon>Roseinatronobacter</taxon>
    </lineage>
</organism>
<evidence type="ECO:0000259" key="5">
    <source>
        <dbReference type="Pfam" id="PF20703"/>
    </source>
</evidence>
<keyword evidence="2" id="KW-0677">Repeat</keyword>
<dbReference type="STRING" id="441209.GCA_001870665_00999"/>
<dbReference type="Pfam" id="PF13676">
    <property type="entry name" value="TIR_2"/>
    <property type="match status" value="1"/>
</dbReference>
<feature type="repeat" description="WD" evidence="3">
    <location>
        <begin position="1178"/>
        <end position="1210"/>
    </location>
</feature>
<dbReference type="SUPFAM" id="SSF50978">
    <property type="entry name" value="WD40 repeat-like"/>
    <property type="match status" value="1"/>
</dbReference>
<evidence type="ECO:0000256" key="3">
    <source>
        <dbReference type="PROSITE-ProRule" id="PRU00221"/>
    </source>
</evidence>
<dbReference type="PRINTS" id="PR00320">
    <property type="entry name" value="GPROTEINBRPT"/>
</dbReference>